<dbReference type="KEGG" id="pdg:BCM40_04780"/>
<dbReference type="Pfam" id="PF01928">
    <property type="entry name" value="CYTH"/>
    <property type="match status" value="1"/>
</dbReference>
<dbReference type="CDD" id="cd07762">
    <property type="entry name" value="CYTH-like_Pase_1"/>
    <property type="match status" value="1"/>
</dbReference>
<dbReference type="InterPro" id="IPR023577">
    <property type="entry name" value="CYTH_domain"/>
</dbReference>
<organism evidence="2 3">
    <name type="scientific">Planococcus donghaensis</name>
    <dbReference type="NCBI Taxonomy" id="414778"/>
    <lineage>
        <taxon>Bacteria</taxon>
        <taxon>Bacillati</taxon>
        <taxon>Bacillota</taxon>
        <taxon>Bacilli</taxon>
        <taxon>Bacillales</taxon>
        <taxon>Caryophanaceae</taxon>
        <taxon>Planococcus</taxon>
    </lineage>
</organism>
<dbReference type="STRING" id="414778.BCM40_04780"/>
<dbReference type="RefSeq" id="WP_065525812.1">
    <property type="nucleotide sequence ID" value="NZ_CP016543.2"/>
</dbReference>
<evidence type="ECO:0000313" key="2">
    <source>
        <dbReference type="EMBL" id="ANU22712.1"/>
    </source>
</evidence>
<dbReference type="InterPro" id="IPR033469">
    <property type="entry name" value="CYTH-like_dom_sf"/>
</dbReference>
<evidence type="ECO:0000259" key="1">
    <source>
        <dbReference type="PROSITE" id="PS51707"/>
    </source>
</evidence>
<dbReference type="PIRSF" id="PIRSF012526">
    <property type="entry name" value="CYTH_UCP012526"/>
    <property type="match status" value="1"/>
</dbReference>
<dbReference type="InterPro" id="IPR009195">
    <property type="entry name" value="Uncharacterised_YjbK"/>
</dbReference>
<name>A0A1C7EH83_9BACL</name>
<keyword evidence="3" id="KW-1185">Reference proteome</keyword>
<protein>
    <submittedName>
        <fullName evidence="2">Adenylate cyclase</fullName>
    </submittedName>
</protein>
<reference evidence="2" key="1">
    <citation type="submission" date="2016-10" db="EMBL/GenBank/DDBJ databases">
        <authorList>
            <person name="See-Too W.S."/>
        </authorList>
    </citation>
    <scope>NUCLEOTIDE SEQUENCE</scope>
    <source>
        <strain evidence="2">DSM 22276</strain>
    </source>
</reference>
<proteinExistence type="predicted"/>
<dbReference type="PROSITE" id="PS51707">
    <property type="entry name" value="CYTH"/>
    <property type="match status" value="1"/>
</dbReference>
<dbReference type="OrthoDB" id="384378at2"/>
<dbReference type="SUPFAM" id="SSF55154">
    <property type="entry name" value="CYTH-like phosphatases"/>
    <property type="match status" value="1"/>
</dbReference>
<gene>
    <name evidence="2" type="ORF">BCM40_04780</name>
</gene>
<sequence>MTKELEIEFKNMLTREEYSRLLEDFTDYHQGPVTQHNHYFDTADFRLKEQLSALRIRNKNEQFECTLKIPAPVGHYEITDPLTKEQAQQMLTLKSFDANEVAQALRTLDVLPAQLNLIGTLTTHRVEFDFLDGLLVLDHSEYNGQEDFELEFEVSDEKIGRHQFLNFLKEQEIPERPANKKIARFMNSALNSTKDQ</sequence>
<dbReference type="AlphaFoldDB" id="A0A1C7EH83"/>
<evidence type="ECO:0000313" key="3">
    <source>
        <dbReference type="Proteomes" id="UP000092495"/>
    </source>
</evidence>
<dbReference type="SMART" id="SM01118">
    <property type="entry name" value="CYTH"/>
    <property type="match status" value="1"/>
</dbReference>
<dbReference type="EMBL" id="CP016543">
    <property type="protein sequence ID" value="ANU22712.1"/>
    <property type="molecule type" value="Genomic_DNA"/>
</dbReference>
<dbReference type="Gene3D" id="2.40.320.10">
    <property type="entry name" value="Hypothetical Protein Pfu-838710-001"/>
    <property type="match status" value="1"/>
</dbReference>
<accession>A0A1C7EH83</accession>
<dbReference type="Proteomes" id="UP000092495">
    <property type="component" value="Chromosome"/>
</dbReference>
<feature type="domain" description="CYTH" evidence="1">
    <location>
        <begin position="4"/>
        <end position="192"/>
    </location>
</feature>